<proteinExistence type="predicted"/>
<dbReference type="InterPro" id="IPR041657">
    <property type="entry name" value="HTH_17"/>
</dbReference>
<feature type="domain" description="Helix-turn-helix" evidence="1">
    <location>
        <begin position="21"/>
        <end position="70"/>
    </location>
</feature>
<dbReference type="EMBL" id="CAFBOG010000011">
    <property type="protein sequence ID" value="CAB4969449.1"/>
    <property type="molecule type" value="Genomic_DNA"/>
</dbReference>
<dbReference type="InterPro" id="IPR009061">
    <property type="entry name" value="DNA-bd_dom_put_sf"/>
</dbReference>
<organism evidence="2">
    <name type="scientific">freshwater metagenome</name>
    <dbReference type="NCBI Taxonomy" id="449393"/>
    <lineage>
        <taxon>unclassified sequences</taxon>
        <taxon>metagenomes</taxon>
        <taxon>ecological metagenomes</taxon>
    </lineage>
</organism>
<evidence type="ECO:0000313" key="2">
    <source>
        <dbReference type="EMBL" id="CAB4824245.1"/>
    </source>
</evidence>
<accession>A0A6J6ZUV8</accession>
<sequence>MLLDGCSQVGTVHAMTEKLITEREVAELLGQPLGTTRGWRARGDYPIYLKLPNGKVMVSEMALQAWLDSCAVTP</sequence>
<dbReference type="Pfam" id="PF12728">
    <property type="entry name" value="HTH_17"/>
    <property type="match status" value="1"/>
</dbReference>
<evidence type="ECO:0000313" key="3">
    <source>
        <dbReference type="EMBL" id="CAB4969449.1"/>
    </source>
</evidence>
<protein>
    <submittedName>
        <fullName evidence="2">Unannotated protein</fullName>
    </submittedName>
</protein>
<reference evidence="2" key="1">
    <citation type="submission" date="2020-05" db="EMBL/GenBank/DDBJ databases">
        <authorList>
            <person name="Chiriac C."/>
            <person name="Salcher M."/>
            <person name="Ghai R."/>
            <person name="Kavagutti S V."/>
        </authorList>
    </citation>
    <scope>NUCLEOTIDE SEQUENCE</scope>
</reference>
<dbReference type="SUPFAM" id="SSF46955">
    <property type="entry name" value="Putative DNA-binding domain"/>
    <property type="match status" value="1"/>
</dbReference>
<dbReference type="AlphaFoldDB" id="A0A6J6ZUV8"/>
<gene>
    <name evidence="2" type="ORF">UFOPK3046_01911</name>
    <name evidence="3" type="ORF">UFOPK3914_00242</name>
</gene>
<name>A0A6J6ZUV8_9ZZZZ</name>
<dbReference type="EMBL" id="CAFAAQ010000247">
    <property type="protein sequence ID" value="CAB4824245.1"/>
    <property type="molecule type" value="Genomic_DNA"/>
</dbReference>
<evidence type="ECO:0000259" key="1">
    <source>
        <dbReference type="Pfam" id="PF12728"/>
    </source>
</evidence>